<gene>
    <name evidence="1" type="ORF">CCAP1982_LOCUS3587</name>
</gene>
<evidence type="ECO:0000313" key="1">
    <source>
        <dbReference type="EMBL" id="CAD6994851.1"/>
    </source>
</evidence>
<dbReference type="Proteomes" id="UP000606786">
    <property type="component" value="Unassembled WGS sequence"/>
</dbReference>
<evidence type="ECO:0000313" key="2">
    <source>
        <dbReference type="Proteomes" id="UP000606786"/>
    </source>
</evidence>
<dbReference type="EMBL" id="CAJHJT010000001">
    <property type="protein sequence ID" value="CAD6994851.1"/>
    <property type="molecule type" value="Genomic_DNA"/>
</dbReference>
<protein>
    <submittedName>
        <fullName evidence="1">(Mediterranean fruit fly) hypothetical protein</fullName>
    </submittedName>
</protein>
<dbReference type="AlphaFoldDB" id="A0A811U7P8"/>
<name>A0A811U7P8_CERCA</name>
<accession>A0A811U7P8</accession>
<sequence length="88" mass="9798">MHQETYTITQNGVLFTEARPNQAVHHYPPLSTTTTNTSIAMTPVAATMATFGRKSDKQTARATAESRCQPPQLVEQENCVDRVYEISQ</sequence>
<organism evidence="1 2">
    <name type="scientific">Ceratitis capitata</name>
    <name type="common">Mediterranean fruit fly</name>
    <name type="synonym">Tephritis capitata</name>
    <dbReference type="NCBI Taxonomy" id="7213"/>
    <lineage>
        <taxon>Eukaryota</taxon>
        <taxon>Metazoa</taxon>
        <taxon>Ecdysozoa</taxon>
        <taxon>Arthropoda</taxon>
        <taxon>Hexapoda</taxon>
        <taxon>Insecta</taxon>
        <taxon>Pterygota</taxon>
        <taxon>Neoptera</taxon>
        <taxon>Endopterygota</taxon>
        <taxon>Diptera</taxon>
        <taxon>Brachycera</taxon>
        <taxon>Muscomorpha</taxon>
        <taxon>Tephritoidea</taxon>
        <taxon>Tephritidae</taxon>
        <taxon>Ceratitis</taxon>
        <taxon>Ceratitis</taxon>
    </lineage>
</organism>
<keyword evidence="2" id="KW-1185">Reference proteome</keyword>
<proteinExistence type="predicted"/>
<comment type="caution">
    <text evidence="1">The sequence shown here is derived from an EMBL/GenBank/DDBJ whole genome shotgun (WGS) entry which is preliminary data.</text>
</comment>
<reference evidence="1" key="1">
    <citation type="submission" date="2020-11" db="EMBL/GenBank/DDBJ databases">
        <authorList>
            <person name="Whitehead M."/>
        </authorList>
    </citation>
    <scope>NUCLEOTIDE SEQUENCE</scope>
    <source>
        <strain evidence="1">EGII</strain>
    </source>
</reference>